<feature type="compositionally biased region" description="Low complexity" evidence="9">
    <location>
        <begin position="490"/>
        <end position="557"/>
    </location>
</feature>
<evidence type="ECO:0000256" key="5">
    <source>
        <dbReference type="ARBA" id="ARBA00022777"/>
    </source>
</evidence>
<keyword evidence="2" id="KW-0723">Serine/threonine-protein kinase</keyword>
<keyword evidence="6" id="KW-0067">ATP-binding</keyword>
<gene>
    <name evidence="11" type="ORF">PPERSA_00031</name>
</gene>
<comment type="catalytic activity">
    <reaction evidence="8">
        <text>L-seryl-[protein] + ATP = O-phospho-L-seryl-[protein] + ADP + H(+)</text>
        <dbReference type="Rhea" id="RHEA:17989"/>
        <dbReference type="Rhea" id="RHEA-COMP:9863"/>
        <dbReference type="Rhea" id="RHEA-COMP:11604"/>
        <dbReference type="ChEBI" id="CHEBI:15378"/>
        <dbReference type="ChEBI" id="CHEBI:29999"/>
        <dbReference type="ChEBI" id="CHEBI:30616"/>
        <dbReference type="ChEBI" id="CHEBI:83421"/>
        <dbReference type="ChEBI" id="CHEBI:456216"/>
        <dbReference type="EC" id="2.7.11.1"/>
    </reaction>
</comment>
<feature type="region of interest" description="Disordered" evidence="9">
    <location>
        <begin position="572"/>
        <end position="628"/>
    </location>
</feature>
<dbReference type="SMART" id="SM00220">
    <property type="entry name" value="S_TKc"/>
    <property type="match status" value="1"/>
</dbReference>
<dbReference type="Proteomes" id="UP000054937">
    <property type="component" value="Unassembled WGS sequence"/>
</dbReference>
<evidence type="ECO:0000256" key="8">
    <source>
        <dbReference type="ARBA" id="ARBA00048679"/>
    </source>
</evidence>
<feature type="region of interest" description="Disordered" evidence="9">
    <location>
        <begin position="333"/>
        <end position="352"/>
    </location>
</feature>
<dbReference type="InterPro" id="IPR008271">
    <property type="entry name" value="Ser/Thr_kinase_AS"/>
</dbReference>
<name>A0A0V0Q8L6_PSEPJ</name>
<evidence type="ECO:0000256" key="4">
    <source>
        <dbReference type="ARBA" id="ARBA00022741"/>
    </source>
</evidence>
<accession>A0A0V0Q8L6</accession>
<keyword evidence="3" id="KW-0808">Transferase</keyword>
<evidence type="ECO:0000313" key="11">
    <source>
        <dbReference type="EMBL" id="KRW98372.1"/>
    </source>
</evidence>
<evidence type="ECO:0000256" key="6">
    <source>
        <dbReference type="ARBA" id="ARBA00022840"/>
    </source>
</evidence>
<dbReference type="Pfam" id="PF00069">
    <property type="entry name" value="Pkinase"/>
    <property type="match status" value="1"/>
</dbReference>
<comment type="catalytic activity">
    <reaction evidence="7">
        <text>L-threonyl-[protein] + ATP = O-phospho-L-threonyl-[protein] + ADP + H(+)</text>
        <dbReference type="Rhea" id="RHEA:46608"/>
        <dbReference type="Rhea" id="RHEA-COMP:11060"/>
        <dbReference type="Rhea" id="RHEA-COMP:11605"/>
        <dbReference type="ChEBI" id="CHEBI:15378"/>
        <dbReference type="ChEBI" id="CHEBI:30013"/>
        <dbReference type="ChEBI" id="CHEBI:30616"/>
        <dbReference type="ChEBI" id="CHEBI:61977"/>
        <dbReference type="ChEBI" id="CHEBI:456216"/>
        <dbReference type="EC" id="2.7.11.1"/>
    </reaction>
</comment>
<dbReference type="InParanoid" id="A0A0V0Q8L6"/>
<proteinExistence type="predicted"/>
<sequence>MSSFISDVKALCGIGKQNVPQGGGIAAKPQSFNIAGRQIQEDKLLSEGAFGYIWKAHDVNTGEIFALKRMMCRDNERMKVAQMEMKIFQQLPIQQNIVRFYGAEVLNYQGGRMVVFLLEYCDEGSLFELMEKRQHSRLQENEILNLTRQIALGIQSLHNLNPPMQHRDIKIENVLIKQNKFKLCDFGSSSSQVVDFSQVPKSQYVDYEEVFEKNTTPMYRPPEICDPYLGYKVNEKVDVWMLGCVIFTLCFYIHPFIDGQKVGISQARYRIPRDSQYSEKLHDLIRHMLTPNPLYRPSIHDIVNIMNSWNSFSQIPLNQQAQQLKQQMLQEMKEEDKFNQNKKPIKSFNGEIPMDELLKMQNKIMQENNKEETFAEIKRKREQEKLRLAQQQKQRYKQQLQQAQGNNSTQQWSSNNQKNQNQSNNKQWNSNNNWDPFGNNNNSANTQNKQQNQNNNTSQWDAGWSDFSNNNQSNQNQNNSQNNTDWDNLQNNWAQQSTQNTNNNNFNQQNQNNINQQSSNANNYNLNNNDINWDSSQNQWNNINNNSNNNNNNFNNNKQEQNLWDLVNQPNNQVQNQNQNSNQNNNNFQNTQQQQQQQQQEEDLLGIDNNSNTQNNQQQDFDIADLQF</sequence>
<dbReference type="AlphaFoldDB" id="A0A0V0Q8L6"/>
<feature type="compositionally biased region" description="Low complexity" evidence="9">
    <location>
        <begin position="388"/>
        <end position="459"/>
    </location>
</feature>
<dbReference type="OMA" id="LFKMAFY"/>
<dbReference type="PANTHER" id="PTHR22967">
    <property type="entry name" value="SERINE/THREONINE PROTEIN KINASE"/>
    <property type="match status" value="1"/>
</dbReference>
<dbReference type="PROSITE" id="PS50011">
    <property type="entry name" value="PROTEIN_KINASE_DOM"/>
    <property type="match status" value="1"/>
</dbReference>
<evidence type="ECO:0000256" key="7">
    <source>
        <dbReference type="ARBA" id="ARBA00047899"/>
    </source>
</evidence>
<feature type="region of interest" description="Disordered" evidence="9">
    <location>
        <begin position="385"/>
        <end position="557"/>
    </location>
</feature>
<feature type="compositionally biased region" description="Low complexity" evidence="9">
    <location>
        <begin position="468"/>
        <end position="483"/>
    </location>
</feature>
<dbReference type="EMBL" id="LDAU01000252">
    <property type="protein sequence ID" value="KRW98372.1"/>
    <property type="molecule type" value="Genomic_DNA"/>
</dbReference>
<dbReference type="OrthoDB" id="248923at2759"/>
<keyword evidence="5 11" id="KW-0418">Kinase</keyword>
<dbReference type="InterPro" id="IPR011009">
    <property type="entry name" value="Kinase-like_dom_sf"/>
</dbReference>
<dbReference type="PANTHER" id="PTHR22967:SF57">
    <property type="entry name" value="AUXILIN, ISOFORM A-RELATED"/>
    <property type="match status" value="1"/>
</dbReference>
<dbReference type="GO" id="GO:0005737">
    <property type="term" value="C:cytoplasm"/>
    <property type="evidence" value="ECO:0007669"/>
    <property type="project" value="TreeGrafter"/>
</dbReference>
<reference evidence="11 12" key="1">
    <citation type="journal article" date="2015" name="Sci. Rep.">
        <title>Genome of the facultative scuticociliatosis pathogen Pseudocohnilembus persalinus provides insight into its virulence through horizontal gene transfer.</title>
        <authorList>
            <person name="Xiong J."/>
            <person name="Wang G."/>
            <person name="Cheng J."/>
            <person name="Tian M."/>
            <person name="Pan X."/>
            <person name="Warren A."/>
            <person name="Jiang C."/>
            <person name="Yuan D."/>
            <person name="Miao W."/>
        </authorList>
    </citation>
    <scope>NUCLEOTIDE SEQUENCE [LARGE SCALE GENOMIC DNA]</scope>
    <source>
        <strain evidence="11">36N120E</strain>
    </source>
</reference>
<protein>
    <recommendedName>
        <fullName evidence="1">non-specific serine/threonine protein kinase</fullName>
        <ecNumber evidence="1">2.7.11.1</ecNumber>
    </recommendedName>
</protein>
<evidence type="ECO:0000256" key="9">
    <source>
        <dbReference type="SAM" id="MobiDB-lite"/>
    </source>
</evidence>
<keyword evidence="4" id="KW-0547">Nucleotide-binding</keyword>
<dbReference type="GO" id="GO:0005524">
    <property type="term" value="F:ATP binding"/>
    <property type="evidence" value="ECO:0007669"/>
    <property type="project" value="UniProtKB-KW"/>
</dbReference>
<dbReference type="InterPro" id="IPR000719">
    <property type="entry name" value="Prot_kinase_dom"/>
</dbReference>
<keyword evidence="12" id="KW-1185">Reference proteome</keyword>
<feature type="compositionally biased region" description="Low complexity" evidence="9">
    <location>
        <begin position="609"/>
        <end position="619"/>
    </location>
</feature>
<dbReference type="PROSITE" id="PS00108">
    <property type="entry name" value="PROTEIN_KINASE_ST"/>
    <property type="match status" value="1"/>
</dbReference>
<dbReference type="EC" id="2.7.11.1" evidence="1"/>
<dbReference type="Gene3D" id="1.10.510.10">
    <property type="entry name" value="Transferase(Phosphotransferase) domain 1"/>
    <property type="match status" value="1"/>
</dbReference>
<evidence type="ECO:0000256" key="3">
    <source>
        <dbReference type="ARBA" id="ARBA00022679"/>
    </source>
</evidence>
<organism evidence="11 12">
    <name type="scientific">Pseudocohnilembus persalinus</name>
    <name type="common">Ciliate</name>
    <dbReference type="NCBI Taxonomy" id="266149"/>
    <lineage>
        <taxon>Eukaryota</taxon>
        <taxon>Sar</taxon>
        <taxon>Alveolata</taxon>
        <taxon>Ciliophora</taxon>
        <taxon>Intramacronucleata</taxon>
        <taxon>Oligohymenophorea</taxon>
        <taxon>Scuticociliatia</taxon>
        <taxon>Philasterida</taxon>
        <taxon>Pseudocohnilembidae</taxon>
        <taxon>Pseudocohnilembus</taxon>
    </lineage>
</organism>
<evidence type="ECO:0000313" key="12">
    <source>
        <dbReference type="Proteomes" id="UP000054937"/>
    </source>
</evidence>
<feature type="compositionally biased region" description="Low complexity" evidence="9">
    <location>
        <begin position="572"/>
        <end position="599"/>
    </location>
</feature>
<dbReference type="FunFam" id="1.10.510.10:FF:000748">
    <property type="entry name" value="NAK protein kinase"/>
    <property type="match status" value="1"/>
</dbReference>
<comment type="caution">
    <text evidence="11">The sequence shown here is derived from an EMBL/GenBank/DDBJ whole genome shotgun (WGS) entry which is preliminary data.</text>
</comment>
<evidence type="ECO:0000259" key="10">
    <source>
        <dbReference type="PROSITE" id="PS50011"/>
    </source>
</evidence>
<dbReference type="GO" id="GO:0004674">
    <property type="term" value="F:protein serine/threonine kinase activity"/>
    <property type="evidence" value="ECO:0007669"/>
    <property type="project" value="UniProtKB-KW"/>
</dbReference>
<evidence type="ECO:0000256" key="1">
    <source>
        <dbReference type="ARBA" id="ARBA00012513"/>
    </source>
</evidence>
<dbReference type="SUPFAM" id="SSF56112">
    <property type="entry name" value="Protein kinase-like (PK-like)"/>
    <property type="match status" value="1"/>
</dbReference>
<feature type="domain" description="Protein kinase" evidence="10">
    <location>
        <begin position="39"/>
        <end position="310"/>
    </location>
</feature>
<evidence type="ECO:0000256" key="2">
    <source>
        <dbReference type="ARBA" id="ARBA00022527"/>
    </source>
</evidence>